<dbReference type="Pfam" id="PF14301">
    <property type="entry name" value="DUF4376"/>
    <property type="match status" value="1"/>
</dbReference>
<reference evidence="3" key="1">
    <citation type="submission" date="2022-10" db="EMBL/GenBank/DDBJ databases">
        <title>Chitiniphilus purpureus sp. nov., a novel chitin-degrading bacterium isolated from crawfish pond sediment.</title>
        <authorList>
            <person name="Li K."/>
        </authorList>
    </citation>
    <scope>NUCLEOTIDE SEQUENCE</scope>
    <source>
        <strain evidence="3">CD1</strain>
    </source>
</reference>
<evidence type="ECO:0000313" key="4">
    <source>
        <dbReference type="Proteomes" id="UP001061302"/>
    </source>
</evidence>
<dbReference type="InterPro" id="IPR025484">
    <property type="entry name" value="DUF4376"/>
</dbReference>
<dbReference type="EMBL" id="CP106753">
    <property type="protein sequence ID" value="UXY13874.1"/>
    <property type="molecule type" value="Genomic_DNA"/>
</dbReference>
<evidence type="ECO:0000259" key="2">
    <source>
        <dbReference type="Pfam" id="PF14301"/>
    </source>
</evidence>
<proteinExistence type="predicted"/>
<organism evidence="3 4">
    <name type="scientific">Chitiniphilus purpureus</name>
    <dbReference type="NCBI Taxonomy" id="2981137"/>
    <lineage>
        <taxon>Bacteria</taxon>
        <taxon>Pseudomonadati</taxon>
        <taxon>Pseudomonadota</taxon>
        <taxon>Betaproteobacteria</taxon>
        <taxon>Neisseriales</taxon>
        <taxon>Chitinibacteraceae</taxon>
        <taxon>Chitiniphilus</taxon>
    </lineage>
</organism>
<evidence type="ECO:0000313" key="3">
    <source>
        <dbReference type="EMBL" id="UXY13874.1"/>
    </source>
</evidence>
<sequence>MPQRTRPYQTLIAHFADGTFALQHRPITEILDDAGNIIGATEGQLQPIDASDQATLDALWGYLTTAAVYEKEQALAQLAAAQQQIATLETSVQALTAERDSLLAQLGQSTGGGNQPSTREQLAAAIAAERYRRETAGTTVDLGGGPAPLLTDRSAIGVLIGAIVHGDRKGIWPAAWKFGDGVFRAVTPAALDAMADACHAHVSAAFEWEAAEVARLAATPDNALAEFTIGV</sequence>
<feature type="domain" description="DUF4376" evidence="2">
    <location>
        <begin position="119"/>
        <end position="223"/>
    </location>
</feature>
<feature type="coiled-coil region" evidence="1">
    <location>
        <begin position="71"/>
        <end position="105"/>
    </location>
</feature>
<accession>A0ABY6DHQ8</accession>
<name>A0ABY6DHQ8_9NEIS</name>
<dbReference type="RefSeq" id="WP_263123156.1">
    <property type="nucleotide sequence ID" value="NZ_CP106753.1"/>
</dbReference>
<keyword evidence="4" id="KW-1185">Reference proteome</keyword>
<protein>
    <submittedName>
        <fullName evidence="3">DUF4376 domain-containing protein</fullName>
    </submittedName>
</protein>
<keyword evidence="1" id="KW-0175">Coiled coil</keyword>
<dbReference type="Proteomes" id="UP001061302">
    <property type="component" value="Chromosome"/>
</dbReference>
<gene>
    <name evidence="3" type="ORF">N8I74_11125</name>
</gene>
<evidence type="ECO:0000256" key="1">
    <source>
        <dbReference type="SAM" id="Coils"/>
    </source>
</evidence>